<gene>
    <name evidence="4" type="ORF">WOLCODRAFT_153574</name>
</gene>
<keyword evidence="2" id="KW-1133">Transmembrane helix</keyword>
<reference evidence="4 5" key="1">
    <citation type="journal article" date="2012" name="Science">
        <title>The Paleozoic origin of enzymatic lignin decomposition reconstructed from 31 fungal genomes.</title>
        <authorList>
            <person name="Floudas D."/>
            <person name="Binder M."/>
            <person name="Riley R."/>
            <person name="Barry K."/>
            <person name="Blanchette R.A."/>
            <person name="Henrissat B."/>
            <person name="Martinez A.T."/>
            <person name="Otillar R."/>
            <person name="Spatafora J.W."/>
            <person name="Yadav J.S."/>
            <person name="Aerts A."/>
            <person name="Benoit I."/>
            <person name="Boyd A."/>
            <person name="Carlson A."/>
            <person name="Copeland A."/>
            <person name="Coutinho P.M."/>
            <person name="de Vries R.P."/>
            <person name="Ferreira P."/>
            <person name="Findley K."/>
            <person name="Foster B."/>
            <person name="Gaskell J."/>
            <person name="Glotzer D."/>
            <person name="Gorecki P."/>
            <person name="Heitman J."/>
            <person name="Hesse C."/>
            <person name="Hori C."/>
            <person name="Igarashi K."/>
            <person name="Jurgens J.A."/>
            <person name="Kallen N."/>
            <person name="Kersten P."/>
            <person name="Kohler A."/>
            <person name="Kuees U."/>
            <person name="Kumar T.K.A."/>
            <person name="Kuo A."/>
            <person name="LaButti K."/>
            <person name="Larrondo L.F."/>
            <person name="Lindquist E."/>
            <person name="Ling A."/>
            <person name="Lombard V."/>
            <person name="Lucas S."/>
            <person name="Lundell T."/>
            <person name="Martin R."/>
            <person name="McLaughlin D.J."/>
            <person name="Morgenstern I."/>
            <person name="Morin E."/>
            <person name="Murat C."/>
            <person name="Nagy L.G."/>
            <person name="Nolan M."/>
            <person name="Ohm R.A."/>
            <person name="Patyshakuliyeva A."/>
            <person name="Rokas A."/>
            <person name="Ruiz-Duenas F.J."/>
            <person name="Sabat G."/>
            <person name="Salamov A."/>
            <person name="Samejima M."/>
            <person name="Schmutz J."/>
            <person name="Slot J.C."/>
            <person name="St John F."/>
            <person name="Stenlid J."/>
            <person name="Sun H."/>
            <person name="Sun S."/>
            <person name="Syed K."/>
            <person name="Tsang A."/>
            <person name="Wiebenga A."/>
            <person name="Young D."/>
            <person name="Pisabarro A."/>
            <person name="Eastwood D.C."/>
            <person name="Martin F."/>
            <person name="Cullen D."/>
            <person name="Grigoriev I.V."/>
            <person name="Hibbett D.S."/>
        </authorList>
    </citation>
    <scope>NUCLEOTIDE SEQUENCE [LARGE SCALE GENOMIC DNA]</scope>
    <source>
        <strain evidence="4 5">MD-104</strain>
    </source>
</reference>
<dbReference type="AlphaFoldDB" id="A0A2H3JNP7"/>
<dbReference type="Proteomes" id="UP000218811">
    <property type="component" value="Unassembled WGS sequence"/>
</dbReference>
<proteinExistence type="predicted"/>
<feature type="transmembrane region" description="Helical" evidence="2">
    <location>
        <begin position="221"/>
        <end position="244"/>
    </location>
</feature>
<protein>
    <recommendedName>
        <fullName evidence="3">DUF6535 domain-containing protein</fullName>
    </recommendedName>
</protein>
<feature type="domain" description="DUF6535" evidence="3">
    <location>
        <begin position="162"/>
        <end position="249"/>
    </location>
</feature>
<dbReference type="OrthoDB" id="2796682at2759"/>
<evidence type="ECO:0000313" key="4">
    <source>
        <dbReference type="EMBL" id="PCH43521.1"/>
    </source>
</evidence>
<feature type="compositionally biased region" description="Polar residues" evidence="1">
    <location>
        <begin position="31"/>
        <end position="50"/>
    </location>
</feature>
<feature type="transmembrane region" description="Helical" evidence="2">
    <location>
        <begin position="256"/>
        <end position="279"/>
    </location>
</feature>
<accession>A0A2H3JNP7</accession>
<feature type="domain" description="DUF6535" evidence="3">
    <location>
        <begin position="104"/>
        <end position="159"/>
    </location>
</feature>
<dbReference type="Pfam" id="PF20153">
    <property type="entry name" value="DUF6535"/>
    <property type="match status" value="2"/>
</dbReference>
<dbReference type="OMA" id="WIACSAL"/>
<feature type="region of interest" description="Disordered" evidence="1">
    <location>
        <begin position="70"/>
        <end position="92"/>
    </location>
</feature>
<feature type="transmembrane region" description="Helical" evidence="2">
    <location>
        <begin position="129"/>
        <end position="149"/>
    </location>
</feature>
<evidence type="ECO:0000259" key="3">
    <source>
        <dbReference type="Pfam" id="PF20153"/>
    </source>
</evidence>
<feature type="region of interest" description="Disordered" evidence="1">
    <location>
        <begin position="20"/>
        <end position="50"/>
    </location>
</feature>
<feature type="transmembrane region" description="Helical" evidence="2">
    <location>
        <begin position="169"/>
        <end position="187"/>
    </location>
</feature>
<dbReference type="InterPro" id="IPR045338">
    <property type="entry name" value="DUF6535"/>
</dbReference>
<keyword evidence="5" id="KW-1185">Reference proteome</keyword>
<feature type="compositionally biased region" description="Basic and acidic residues" evidence="1">
    <location>
        <begin position="20"/>
        <end position="30"/>
    </location>
</feature>
<evidence type="ECO:0000313" key="5">
    <source>
        <dbReference type="Proteomes" id="UP000218811"/>
    </source>
</evidence>
<dbReference type="EMBL" id="KB468146">
    <property type="protein sequence ID" value="PCH43521.1"/>
    <property type="molecule type" value="Genomic_DNA"/>
</dbReference>
<organism evidence="4 5">
    <name type="scientific">Wolfiporia cocos (strain MD-104)</name>
    <name type="common">Brown rot fungus</name>
    <dbReference type="NCBI Taxonomy" id="742152"/>
    <lineage>
        <taxon>Eukaryota</taxon>
        <taxon>Fungi</taxon>
        <taxon>Dikarya</taxon>
        <taxon>Basidiomycota</taxon>
        <taxon>Agaricomycotina</taxon>
        <taxon>Agaricomycetes</taxon>
        <taxon>Polyporales</taxon>
        <taxon>Phaeolaceae</taxon>
        <taxon>Wolfiporia</taxon>
    </lineage>
</organism>
<sequence>MDNNGIGSFLPSVSVRSLTRREGISRDPSDNRASFPSRLTSSTAVRSSQLDGYDTDTLKIEDKNEMSSLAEIPGHPSVGGRANHPGAGNAAERETNMSLESFAWSRCDNFVWDHLEDSVKRWSEELETLLLFAGLFSAVLTAFLVQDYVSLQPQMADSISRPTVDVNSLWFASLIFSLAAASVSLSVKQWLSRYSARVTSIPRQSVRVWHHRQRLFAQWQVAAIISFLPIFLQLALVLFIIGLIELLWTINVTTAAVVTALGGALLLFSAGTAVLPAFIDDCPYKSPQAFWIVAMVYWVKSKIYRHLPQSMTIGRSKPHVPTSWADYEHQCMHSLKTQPPDDAALLAAADALVMDDAFLEDVIQPYIKASSALDAAKALDGFIRNRTRGTRDGRLHEADVEKQSLETLQSMALDIFHRIVSGPDVQDPDALEPDARLLELAHTLVRATHAAVPADALFRLLDHPHLTYASRAWILHLILDSEALTTQHVSSLMSHLATAFQRQDVHVFVRTIATILCHTSNPSRYPTLNPGAIRTDIRTDLHACLRQIQRDVLHVPEPQGPPRLGSAIDILDECLFMAETLLAKDSKAYFAFWRGTLQRFRRGQLVGSIPRMLRDHMEDLFLLPDQWQALFRALISQPREERGSQDIPLAVQP</sequence>
<evidence type="ECO:0000256" key="2">
    <source>
        <dbReference type="SAM" id="Phobius"/>
    </source>
</evidence>
<keyword evidence="2" id="KW-0812">Transmembrane</keyword>
<dbReference type="STRING" id="742152.A0A2H3JNP7"/>
<evidence type="ECO:0000256" key="1">
    <source>
        <dbReference type="SAM" id="MobiDB-lite"/>
    </source>
</evidence>
<keyword evidence="2" id="KW-0472">Membrane</keyword>
<name>A0A2H3JNP7_WOLCO</name>